<dbReference type="InterPro" id="IPR036779">
    <property type="entry name" value="LysM_dom_sf"/>
</dbReference>
<dbReference type="Proteomes" id="UP000297595">
    <property type="component" value="Unassembled WGS sequence"/>
</dbReference>
<comment type="caution">
    <text evidence="6">The sequence shown here is derived from an EMBL/GenBank/DDBJ whole genome shotgun (WGS) entry which is preliminary data.</text>
</comment>
<gene>
    <name evidence="6" type="ORF">EYR41_004295</name>
</gene>
<dbReference type="PROSITE" id="PS51782">
    <property type="entry name" value="LYSM"/>
    <property type="match status" value="3"/>
</dbReference>
<feature type="compositionally biased region" description="Low complexity" evidence="4">
    <location>
        <begin position="235"/>
        <end position="251"/>
    </location>
</feature>
<dbReference type="InterPro" id="IPR018392">
    <property type="entry name" value="LysM"/>
</dbReference>
<evidence type="ECO:0000256" key="4">
    <source>
        <dbReference type="SAM" id="MobiDB-lite"/>
    </source>
</evidence>
<accession>A0A8H2E8M9</accession>
<organism evidence="6 7">
    <name type="scientific">Orbilia oligospora</name>
    <name type="common">Nematode-trapping fungus</name>
    <name type="synonym">Arthrobotrys oligospora</name>
    <dbReference type="NCBI Taxonomy" id="2813651"/>
    <lineage>
        <taxon>Eukaryota</taxon>
        <taxon>Fungi</taxon>
        <taxon>Dikarya</taxon>
        <taxon>Ascomycota</taxon>
        <taxon>Pezizomycotina</taxon>
        <taxon>Orbiliomycetes</taxon>
        <taxon>Orbiliales</taxon>
        <taxon>Orbiliaceae</taxon>
        <taxon>Orbilia</taxon>
    </lineage>
</organism>
<proteinExistence type="predicted"/>
<reference evidence="6 7" key="1">
    <citation type="submission" date="2019-03" db="EMBL/GenBank/DDBJ databases">
        <title>Nematode-trapping fungi genome.</title>
        <authorList>
            <person name="Vidal-Diez De Ulzurrun G."/>
        </authorList>
    </citation>
    <scope>NUCLEOTIDE SEQUENCE [LARGE SCALE GENOMIC DNA]</scope>
    <source>
        <strain evidence="6 7">TWF154</strain>
    </source>
</reference>
<dbReference type="CDD" id="cd00118">
    <property type="entry name" value="LysM"/>
    <property type="match status" value="2"/>
</dbReference>
<keyword evidence="1" id="KW-0147">Chitin-binding</keyword>
<evidence type="ECO:0000256" key="1">
    <source>
        <dbReference type="ARBA" id="ARBA00022669"/>
    </source>
</evidence>
<dbReference type="GO" id="GO:0008061">
    <property type="term" value="F:chitin binding"/>
    <property type="evidence" value="ECO:0007669"/>
    <property type="project" value="UniProtKB-KW"/>
</dbReference>
<feature type="region of interest" description="Disordered" evidence="4">
    <location>
        <begin position="235"/>
        <end position="257"/>
    </location>
</feature>
<dbReference type="EMBL" id="SOZJ01000002">
    <property type="protein sequence ID" value="TGJ72396.1"/>
    <property type="molecule type" value="Genomic_DNA"/>
</dbReference>
<evidence type="ECO:0000259" key="5">
    <source>
        <dbReference type="PROSITE" id="PS51782"/>
    </source>
</evidence>
<dbReference type="AlphaFoldDB" id="A0A8H2E8M9"/>
<feature type="domain" description="LysM" evidence="5">
    <location>
        <begin position="267"/>
        <end position="313"/>
    </location>
</feature>
<dbReference type="SMART" id="SM00257">
    <property type="entry name" value="LysM"/>
    <property type="match status" value="2"/>
</dbReference>
<dbReference type="Pfam" id="PF01476">
    <property type="entry name" value="LysM"/>
    <property type="match status" value="1"/>
</dbReference>
<feature type="region of interest" description="Disordered" evidence="4">
    <location>
        <begin position="147"/>
        <end position="186"/>
    </location>
</feature>
<dbReference type="SUPFAM" id="SSF54106">
    <property type="entry name" value="LysM domain"/>
    <property type="match status" value="2"/>
</dbReference>
<dbReference type="Gene3D" id="3.10.350.10">
    <property type="entry name" value="LysM domain"/>
    <property type="match status" value="3"/>
</dbReference>
<dbReference type="PANTHER" id="PTHR34997:SF2">
    <property type="entry name" value="LYSM DOMAIN-CONTAINING PROTEIN-RELATED"/>
    <property type="match status" value="1"/>
</dbReference>
<evidence type="ECO:0000313" key="6">
    <source>
        <dbReference type="EMBL" id="TGJ72396.1"/>
    </source>
</evidence>
<evidence type="ECO:0000256" key="2">
    <source>
        <dbReference type="ARBA" id="ARBA00022729"/>
    </source>
</evidence>
<feature type="compositionally biased region" description="Low complexity" evidence="4">
    <location>
        <begin position="147"/>
        <end position="183"/>
    </location>
</feature>
<evidence type="ECO:0000256" key="3">
    <source>
        <dbReference type="ARBA" id="ARBA00023026"/>
    </source>
</evidence>
<sequence length="421" mass="45707">MDHSTRSRLEAHKCRIPAPSIRVGSGQFHPSRHYLYRSTYFPFCKDEMRKTLTVLTSVASFLLVEAYGGAAYYKRRGDIPGPTASGITKYCTFYTLWEEDITCDDIYTSWGITSTEFLRWNPSVGSPCTVIPGNAYCVEVAIEPTPTTTTTRPTTTKPTTMTTTTTTKPTTTISTTPGVPGPTQSGQSTLCDRWDLVNCGDSCGTFASKYPELTARLVLIFRILQLCTWIKGGTPPTKTSKPPVTTTTGSGNTPIPTQPQMVSNCNKWYFVNSDDTCAVITSKTGATLAQLFAWNASIKSDCSGLWASVHICVGTTTVTPTTTWNGVSTPSPIQTGMVKNCKDFKLVQSGETCPAIISKYGITQAQLVSWNPAIKSDCTGLWAQYYICVRLVGMATTTTTTGNGVTTPTPIQTGMTEMQNL</sequence>
<keyword evidence="3" id="KW-0843">Virulence</keyword>
<name>A0A8H2E8M9_ORBOL</name>
<dbReference type="InterPro" id="IPR052210">
    <property type="entry name" value="LysM1-like"/>
</dbReference>
<feature type="domain" description="LysM" evidence="5">
    <location>
        <begin position="343"/>
        <end position="389"/>
    </location>
</feature>
<keyword evidence="2" id="KW-0732">Signal</keyword>
<feature type="domain" description="LysM" evidence="5">
    <location>
        <begin position="92"/>
        <end position="138"/>
    </location>
</feature>
<evidence type="ECO:0000313" key="7">
    <source>
        <dbReference type="Proteomes" id="UP000297595"/>
    </source>
</evidence>
<protein>
    <recommendedName>
        <fullName evidence="5">LysM domain-containing protein</fullName>
    </recommendedName>
</protein>
<dbReference type="PANTHER" id="PTHR34997">
    <property type="entry name" value="AM15"/>
    <property type="match status" value="1"/>
</dbReference>